<accession>A0A517TSG7</accession>
<evidence type="ECO:0000313" key="3">
    <source>
        <dbReference type="Proteomes" id="UP000317909"/>
    </source>
</evidence>
<gene>
    <name evidence="2" type="ORF">I41_04720</name>
</gene>
<dbReference type="OrthoDB" id="9806939at2"/>
<organism evidence="2 3">
    <name type="scientific">Lacipirellula limnantheis</name>
    <dbReference type="NCBI Taxonomy" id="2528024"/>
    <lineage>
        <taxon>Bacteria</taxon>
        <taxon>Pseudomonadati</taxon>
        <taxon>Planctomycetota</taxon>
        <taxon>Planctomycetia</taxon>
        <taxon>Pirellulales</taxon>
        <taxon>Lacipirellulaceae</taxon>
        <taxon>Lacipirellula</taxon>
    </lineage>
</organism>
<dbReference type="Proteomes" id="UP000317909">
    <property type="component" value="Chromosome"/>
</dbReference>
<protein>
    <submittedName>
        <fullName evidence="2">Metal-binding domain of cation transport ATPase</fullName>
    </submittedName>
</protein>
<evidence type="ECO:0000256" key="1">
    <source>
        <dbReference type="SAM" id="SignalP"/>
    </source>
</evidence>
<evidence type="ECO:0000313" key="2">
    <source>
        <dbReference type="EMBL" id="QDT71315.1"/>
    </source>
</evidence>
<keyword evidence="1" id="KW-0732">Signal</keyword>
<feature type="signal peptide" evidence="1">
    <location>
        <begin position="1"/>
        <end position="22"/>
    </location>
</feature>
<name>A0A517TSG7_9BACT</name>
<proteinExistence type="predicted"/>
<dbReference type="EMBL" id="CP036339">
    <property type="protein sequence ID" value="QDT71315.1"/>
    <property type="molecule type" value="Genomic_DNA"/>
</dbReference>
<dbReference type="RefSeq" id="WP_145430494.1">
    <property type="nucleotide sequence ID" value="NZ_CP036339.1"/>
</dbReference>
<feature type="chain" id="PRO_5022045576" evidence="1">
    <location>
        <begin position="23"/>
        <end position="286"/>
    </location>
</feature>
<dbReference type="KEGG" id="llh:I41_04720"/>
<sequence precursor="true">MKTLLRLTAICLLLVQSSLLRAEEHHDHDGHQHDHDASGAEAAAKIQDNLAKLADEERQLALAQRYCPIMPEVLLGEIGAPVKVDVDGHTVIVCCKGCAKQALADPAATLNALSTIQDRVAAAAEIEASLAAMEPQDRDAAKAQGFCPVMTESALGSMGQPVKVDVAGEAVFVCCKGCGKKAQANAEKTLATVATLKKQVAQAQVVEASFAALAPTDRGPARAQGFCAVMTDNPLGSMGAPVKVKLGDKNVFLCCAGCRAKALANVEQTLAAAAELHRKAAAEAGK</sequence>
<keyword evidence="3" id="KW-1185">Reference proteome</keyword>
<dbReference type="AlphaFoldDB" id="A0A517TSG7"/>
<reference evidence="2 3" key="1">
    <citation type="submission" date="2019-02" db="EMBL/GenBank/DDBJ databases">
        <title>Deep-cultivation of Planctomycetes and their phenomic and genomic characterization uncovers novel biology.</title>
        <authorList>
            <person name="Wiegand S."/>
            <person name="Jogler M."/>
            <person name="Boedeker C."/>
            <person name="Pinto D."/>
            <person name="Vollmers J."/>
            <person name="Rivas-Marin E."/>
            <person name="Kohn T."/>
            <person name="Peeters S.H."/>
            <person name="Heuer A."/>
            <person name="Rast P."/>
            <person name="Oberbeckmann S."/>
            <person name="Bunk B."/>
            <person name="Jeske O."/>
            <person name="Meyerdierks A."/>
            <person name="Storesund J.E."/>
            <person name="Kallscheuer N."/>
            <person name="Luecker S."/>
            <person name="Lage O.M."/>
            <person name="Pohl T."/>
            <person name="Merkel B.J."/>
            <person name="Hornburger P."/>
            <person name="Mueller R.-W."/>
            <person name="Bruemmer F."/>
            <person name="Labrenz M."/>
            <person name="Spormann A.M."/>
            <person name="Op den Camp H."/>
            <person name="Overmann J."/>
            <person name="Amann R."/>
            <person name="Jetten M.S.M."/>
            <person name="Mascher T."/>
            <person name="Medema M.H."/>
            <person name="Devos D.P."/>
            <person name="Kaster A.-K."/>
            <person name="Ovreas L."/>
            <person name="Rohde M."/>
            <person name="Galperin M.Y."/>
            <person name="Jogler C."/>
        </authorList>
    </citation>
    <scope>NUCLEOTIDE SEQUENCE [LARGE SCALE GENOMIC DNA]</scope>
    <source>
        <strain evidence="2 3">I41</strain>
    </source>
</reference>